<reference evidence="2" key="1">
    <citation type="submission" date="2021-03" db="EMBL/GenBank/DDBJ databases">
        <authorList>
            <person name="Tagirdzhanova G."/>
        </authorList>
    </citation>
    <scope>NUCLEOTIDE SEQUENCE</scope>
</reference>
<dbReference type="OrthoDB" id="2440523at2759"/>
<organism evidence="2 3">
    <name type="scientific">Gomphillus americanus</name>
    <dbReference type="NCBI Taxonomy" id="1940652"/>
    <lineage>
        <taxon>Eukaryota</taxon>
        <taxon>Fungi</taxon>
        <taxon>Dikarya</taxon>
        <taxon>Ascomycota</taxon>
        <taxon>Pezizomycotina</taxon>
        <taxon>Lecanoromycetes</taxon>
        <taxon>OSLEUM clade</taxon>
        <taxon>Ostropomycetidae</taxon>
        <taxon>Ostropales</taxon>
        <taxon>Graphidaceae</taxon>
        <taxon>Gomphilloideae</taxon>
        <taxon>Gomphillus</taxon>
    </lineage>
</organism>
<evidence type="ECO:0000313" key="3">
    <source>
        <dbReference type="Proteomes" id="UP000664169"/>
    </source>
</evidence>
<feature type="domain" description="Microbial-type PARG catalytic" evidence="1">
    <location>
        <begin position="101"/>
        <end position="160"/>
    </location>
</feature>
<dbReference type="PANTHER" id="PTHR35596:SF2">
    <property type="entry name" value="MICROBIAL-TYPE PARG CATALYTIC DOMAIN-CONTAINING PROTEIN"/>
    <property type="match status" value="1"/>
</dbReference>
<name>A0A8H3ILB2_9LECA</name>
<dbReference type="AlphaFoldDB" id="A0A8H3ILB2"/>
<gene>
    <name evidence="2" type="ORF">GOMPHAMPRED_001389</name>
</gene>
<dbReference type="InterPro" id="IPR019261">
    <property type="entry name" value="PARG_cat_microbial"/>
</dbReference>
<keyword evidence="3" id="KW-1185">Reference proteome</keyword>
<proteinExistence type="predicted"/>
<dbReference type="EMBL" id="CAJPDQ010000012">
    <property type="protein sequence ID" value="CAF9917829.1"/>
    <property type="molecule type" value="Genomic_DNA"/>
</dbReference>
<sequence length="317" mass="35612">MPAHGPKPSEIAVEAKRIYIPKIEQYLPELPAQSFAYSEVAGVHPSLRKGNDNRRLRIAVIDADAVDVALQWNYEEGRSKSQDLSCPVPSNELRIPLILPVDEKRAGGDWESGSMAPEENMSRRSNFVRCLARSRVSSEDAQIYPIPSKGGIYCPHVVVIFRSGPADAYTAWEISRWNYLPVISVAPNRRPKLTTDGEDYTFAQERELMQDKIRTALRLAATWGHRDICVGPFGFGPGFRNPAKQLSTMWKDILFQEEEFKDAFYNVVFAIETRFLASSATESSAGSNQFATGLSVYEVFKNEFDPSNLCKLSYCKT</sequence>
<evidence type="ECO:0000313" key="2">
    <source>
        <dbReference type="EMBL" id="CAF9917829.1"/>
    </source>
</evidence>
<accession>A0A8H3ILB2</accession>
<evidence type="ECO:0000259" key="1">
    <source>
        <dbReference type="Pfam" id="PF10021"/>
    </source>
</evidence>
<dbReference type="Proteomes" id="UP000664169">
    <property type="component" value="Unassembled WGS sequence"/>
</dbReference>
<dbReference type="Pfam" id="PF10021">
    <property type="entry name" value="PARG_cat_microb"/>
    <property type="match status" value="1"/>
</dbReference>
<protein>
    <recommendedName>
        <fullName evidence="1">Microbial-type PARG catalytic domain-containing protein</fullName>
    </recommendedName>
</protein>
<comment type="caution">
    <text evidence="2">The sequence shown here is derived from an EMBL/GenBank/DDBJ whole genome shotgun (WGS) entry which is preliminary data.</text>
</comment>
<dbReference type="InterPro" id="IPR043472">
    <property type="entry name" value="Macro_dom-like"/>
</dbReference>
<dbReference type="PANTHER" id="PTHR35596">
    <property type="entry name" value="DUF2263 DOMAIN-CONTAINING PROTEIN"/>
    <property type="match status" value="1"/>
</dbReference>
<dbReference type="Gene3D" id="3.40.220.10">
    <property type="entry name" value="Leucine Aminopeptidase, subunit E, domain 1"/>
    <property type="match status" value="1"/>
</dbReference>